<organism evidence="6 7">
    <name type="scientific">Quercus rubra</name>
    <name type="common">Northern red oak</name>
    <name type="synonym">Quercus borealis</name>
    <dbReference type="NCBI Taxonomy" id="3512"/>
    <lineage>
        <taxon>Eukaryota</taxon>
        <taxon>Viridiplantae</taxon>
        <taxon>Streptophyta</taxon>
        <taxon>Embryophyta</taxon>
        <taxon>Tracheophyta</taxon>
        <taxon>Spermatophyta</taxon>
        <taxon>Magnoliopsida</taxon>
        <taxon>eudicotyledons</taxon>
        <taxon>Gunneridae</taxon>
        <taxon>Pentapetalae</taxon>
        <taxon>rosids</taxon>
        <taxon>fabids</taxon>
        <taxon>Fagales</taxon>
        <taxon>Fagaceae</taxon>
        <taxon>Quercus</taxon>
    </lineage>
</organism>
<comment type="caution">
    <text evidence="6">The sequence shown here is derived from an EMBL/GenBank/DDBJ whole genome shotgun (WGS) entry which is preliminary data.</text>
</comment>
<sequence length="153" mass="17359">MKNLFLTTSFFLLVHLLTNYMDIEAQQCCPSGRIRRKKPPPNQCNTKNDSNCCVDGEIYTTYTCSPSVSCHTKAYLTLNNFENDVDGSVPSECDNRYHSADTPAVALLTEWFNKKSWCLNNVTISANGRSMATMVVDECDLTMRCDSNHDRMY</sequence>
<dbReference type="AlphaFoldDB" id="A0AAN7ESZ2"/>
<evidence type="ECO:0000313" key="6">
    <source>
        <dbReference type="EMBL" id="KAK4578291.1"/>
    </source>
</evidence>
<keyword evidence="3" id="KW-0964">Secreted</keyword>
<protein>
    <submittedName>
        <fullName evidence="6">Uncharacterized protein</fullName>
    </submittedName>
</protein>
<dbReference type="PANTHER" id="PTHR33191:SF58">
    <property type="entry name" value="RIPENING-RELATED PROTEIN 1"/>
    <property type="match status" value="1"/>
</dbReference>
<comment type="subcellular location">
    <subcellularLocation>
        <location evidence="1">Secreted</location>
    </subcellularLocation>
</comment>
<dbReference type="InterPro" id="IPR036908">
    <property type="entry name" value="RlpA-like_sf"/>
</dbReference>
<proteinExistence type="inferred from homology"/>
<keyword evidence="4 5" id="KW-0732">Signal</keyword>
<evidence type="ECO:0000256" key="2">
    <source>
        <dbReference type="ARBA" id="ARBA00005592"/>
    </source>
</evidence>
<dbReference type="EMBL" id="JAXUIC010000008">
    <property type="protein sequence ID" value="KAK4578291.1"/>
    <property type="molecule type" value="Genomic_DNA"/>
</dbReference>
<reference evidence="6 7" key="1">
    <citation type="journal article" date="2023" name="G3 (Bethesda)">
        <title>A haplotype-resolved chromosome-scale genome for Quercus rubra L. provides insights into the genetics of adaptive traits for red oak species.</title>
        <authorList>
            <person name="Kapoor B."/>
            <person name="Jenkins J."/>
            <person name="Schmutz J."/>
            <person name="Zhebentyayeva T."/>
            <person name="Kuelheim C."/>
            <person name="Coggeshall M."/>
            <person name="Heim C."/>
            <person name="Lasky J.R."/>
            <person name="Leites L."/>
            <person name="Islam-Faridi N."/>
            <person name="Romero-Severson J."/>
            <person name="DeLeo V.L."/>
            <person name="Lucas S.M."/>
            <person name="Lazic D."/>
            <person name="Gailing O."/>
            <person name="Carlson J."/>
            <person name="Staton M."/>
        </authorList>
    </citation>
    <scope>NUCLEOTIDE SEQUENCE [LARGE SCALE GENOMIC DNA]</scope>
    <source>
        <strain evidence="6">Pseudo-F2</strain>
    </source>
</reference>
<dbReference type="Gene3D" id="2.40.40.10">
    <property type="entry name" value="RlpA-like domain"/>
    <property type="match status" value="1"/>
</dbReference>
<dbReference type="Pfam" id="PF24300">
    <property type="entry name" value="KWL1"/>
    <property type="match status" value="1"/>
</dbReference>
<dbReference type="PANTHER" id="PTHR33191">
    <property type="entry name" value="RIPENING-RELATED PROTEIN 2-RELATED"/>
    <property type="match status" value="1"/>
</dbReference>
<dbReference type="Proteomes" id="UP001324115">
    <property type="component" value="Unassembled WGS sequence"/>
</dbReference>
<evidence type="ECO:0000256" key="1">
    <source>
        <dbReference type="ARBA" id="ARBA00004613"/>
    </source>
</evidence>
<feature type="signal peptide" evidence="5">
    <location>
        <begin position="1"/>
        <end position="25"/>
    </location>
</feature>
<dbReference type="InterPro" id="IPR039271">
    <property type="entry name" value="Kiwellin-like"/>
</dbReference>
<evidence type="ECO:0000256" key="5">
    <source>
        <dbReference type="SAM" id="SignalP"/>
    </source>
</evidence>
<evidence type="ECO:0000256" key="3">
    <source>
        <dbReference type="ARBA" id="ARBA00022525"/>
    </source>
</evidence>
<dbReference type="GO" id="GO:0005576">
    <property type="term" value="C:extracellular region"/>
    <property type="evidence" value="ECO:0007669"/>
    <property type="project" value="UniProtKB-SubCell"/>
</dbReference>
<keyword evidence="7" id="KW-1185">Reference proteome</keyword>
<feature type="chain" id="PRO_5042897143" evidence="5">
    <location>
        <begin position="26"/>
        <end position="153"/>
    </location>
</feature>
<evidence type="ECO:0000256" key="4">
    <source>
        <dbReference type="ARBA" id="ARBA00022729"/>
    </source>
</evidence>
<evidence type="ECO:0000313" key="7">
    <source>
        <dbReference type="Proteomes" id="UP001324115"/>
    </source>
</evidence>
<name>A0AAN7ESZ2_QUERU</name>
<gene>
    <name evidence="6" type="ORF">RGQ29_028418</name>
</gene>
<comment type="similarity">
    <text evidence="2">Belongs to the kiwellin family.</text>
</comment>
<dbReference type="SUPFAM" id="SSF50685">
    <property type="entry name" value="Barwin-like endoglucanases"/>
    <property type="match status" value="1"/>
</dbReference>
<accession>A0AAN7ESZ2</accession>